<comment type="caution">
    <text evidence="2">The sequence shown here is derived from an EMBL/GenBank/DDBJ whole genome shotgun (WGS) entry which is preliminary data.</text>
</comment>
<sequence length="210" mass="23215">MVAGTKGYEKAVEEFAEVSFKLDFATINREFLAFLPPTPSRVLDAGSGVGQNSAAFEELGYDVVAVEPLHEFLSKAKDFYQEKNITWLGDSLPYLKKVNVDDGMFSFVLLDGVWHHLNPEERQICIARISSLLSVGGVCAISLRSGPAGVGTHIFPTSCIELFEYADTFGFDVVYHIENQPSVMPNKVGVFWAKVALMKKDESLRPSTKN</sequence>
<dbReference type="Gene3D" id="3.40.50.150">
    <property type="entry name" value="Vaccinia Virus protein VP39"/>
    <property type="match status" value="1"/>
</dbReference>
<protein>
    <submittedName>
        <fullName evidence="2">Methyltransferase type 11</fullName>
    </submittedName>
</protein>
<dbReference type="EMBL" id="LYBM01000055">
    <property type="protein sequence ID" value="ODA30276.1"/>
    <property type="molecule type" value="Genomic_DNA"/>
</dbReference>
<feature type="domain" description="Methyltransferase type 11" evidence="1">
    <location>
        <begin position="43"/>
        <end position="141"/>
    </location>
</feature>
<dbReference type="SUPFAM" id="SSF53335">
    <property type="entry name" value="S-adenosyl-L-methionine-dependent methyltransferases"/>
    <property type="match status" value="1"/>
</dbReference>
<dbReference type="Pfam" id="PF08241">
    <property type="entry name" value="Methyltransf_11"/>
    <property type="match status" value="1"/>
</dbReference>
<gene>
    <name evidence="2" type="ORF">A8L45_20615</name>
</gene>
<evidence type="ECO:0000259" key="1">
    <source>
        <dbReference type="Pfam" id="PF08241"/>
    </source>
</evidence>
<evidence type="ECO:0000313" key="3">
    <source>
        <dbReference type="Proteomes" id="UP000094936"/>
    </source>
</evidence>
<accession>A0A1C3EAK3</accession>
<dbReference type="GO" id="GO:0008757">
    <property type="term" value="F:S-adenosylmethionine-dependent methyltransferase activity"/>
    <property type="evidence" value="ECO:0007669"/>
    <property type="project" value="InterPro"/>
</dbReference>
<dbReference type="GO" id="GO:0032259">
    <property type="term" value="P:methylation"/>
    <property type="evidence" value="ECO:0007669"/>
    <property type="project" value="UniProtKB-KW"/>
</dbReference>
<keyword evidence="2" id="KW-0489">Methyltransferase</keyword>
<organism evidence="2 3">
    <name type="scientific">Veronia pacifica</name>
    <dbReference type="NCBI Taxonomy" id="1080227"/>
    <lineage>
        <taxon>Bacteria</taxon>
        <taxon>Pseudomonadati</taxon>
        <taxon>Pseudomonadota</taxon>
        <taxon>Gammaproteobacteria</taxon>
        <taxon>Vibrionales</taxon>
        <taxon>Vibrionaceae</taxon>
        <taxon>Veronia</taxon>
    </lineage>
</organism>
<name>A0A1C3EAK3_9GAMM</name>
<keyword evidence="2" id="KW-0808">Transferase</keyword>
<dbReference type="STRING" id="1080227.A8L45_20615"/>
<keyword evidence="3" id="KW-1185">Reference proteome</keyword>
<dbReference type="CDD" id="cd02440">
    <property type="entry name" value="AdoMet_MTases"/>
    <property type="match status" value="1"/>
</dbReference>
<dbReference type="InterPro" id="IPR013216">
    <property type="entry name" value="Methyltransf_11"/>
</dbReference>
<dbReference type="AlphaFoldDB" id="A0A1C3EAK3"/>
<proteinExistence type="predicted"/>
<evidence type="ECO:0000313" key="2">
    <source>
        <dbReference type="EMBL" id="ODA30276.1"/>
    </source>
</evidence>
<dbReference type="RefSeq" id="WP_068905247.1">
    <property type="nucleotide sequence ID" value="NZ_JBHUIF010000015.1"/>
</dbReference>
<dbReference type="Proteomes" id="UP000094936">
    <property type="component" value="Unassembled WGS sequence"/>
</dbReference>
<dbReference type="InterPro" id="IPR029063">
    <property type="entry name" value="SAM-dependent_MTases_sf"/>
</dbReference>
<reference evidence="2 3" key="1">
    <citation type="submission" date="2016-05" db="EMBL/GenBank/DDBJ databases">
        <title>Genomic Taxonomy of the Vibrionaceae.</title>
        <authorList>
            <person name="Gomez-Gil B."/>
            <person name="Enciso-Ibarra J."/>
        </authorList>
    </citation>
    <scope>NUCLEOTIDE SEQUENCE [LARGE SCALE GENOMIC DNA]</scope>
    <source>
        <strain evidence="2 3">CAIM 1920</strain>
    </source>
</reference>